<dbReference type="GO" id="GO:0005794">
    <property type="term" value="C:Golgi apparatus"/>
    <property type="evidence" value="ECO:0007669"/>
    <property type="project" value="TreeGrafter"/>
</dbReference>
<feature type="compositionally biased region" description="Basic and acidic residues" evidence="1">
    <location>
        <begin position="1"/>
        <end position="23"/>
    </location>
</feature>
<feature type="domain" description="Rab-GAP TBC" evidence="2">
    <location>
        <begin position="298"/>
        <end position="588"/>
    </location>
</feature>
<gene>
    <name evidence="3" type="primary">Piso0_004448</name>
    <name evidence="3" type="ORF">GNLVRS01_PISO0K17104g</name>
    <name evidence="4" type="ORF">GNLVRS01_PISO0L17105g</name>
</gene>
<proteinExistence type="predicted"/>
<feature type="region of interest" description="Disordered" evidence="1">
    <location>
        <begin position="1"/>
        <end position="27"/>
    </location>
</feature>
<organism evidence="3 5">
    <name type="scientific">Pichia sorbitophila (strain ATCC MYA-4447 / BCRC 22081 / CBS 7064 / NBRC 10061 / NRRL Y-12695)</name>
    <name type="common">Hybrid yeast</name>
    <dbReference type="NCBI Taxonomy" id="559304"/>
    <lineage>
        <taxon>Eukaryota</taxon>
        <taxon>Fungi</taxon>
        <taxon>Dikarya</taxon>
        <taxon>Ascomycota</taxon>
        <taxon>Saccharomycotina</taxon>
        <taxon>Pichiomycetes</taxon>
        <taxon>Debaryomycetaceae</taxon>
        <taxon>Millerozyma</taxon>
    </lineage>
</organism>
<name>G8Y8U4_PICSO</name>
<dbReference type="GO" id="GO:0005096">
    <property type="term" value="F:GTPase activator activity"/>
    <property type="evidence" value="ECO:0007669"/>
    <property type="project" value="TreeGrafter"/>
</dbReference>
<dbReference type="Proteomes" id="UP000005222">
    <property type="component" value="Chromosome K"/>
</dbReference>
<feature type="compositionally biased region" description="Low complexity" evidence="1">
    <location>
        <begin position="56"/>
        <end position="67"/>
    </location>
</feature>
<dbReference type="InterPro" id="IPR035969">
    <property type="entry name" value="Rab-GAP_TBC_sf"/>
</dbReference>
<dbReference type="SUPFAM" id="SSF47923">
    <property type="entry name" value="Ypt/Rab-GAP domain of gyp1p"/>
    <property type="match status" value="2"/>
</dbReference>
<dbReference type="PANTHER" id="PTHR22957:SF26">
    <property type="entry name" value="LD44506P"/>
    <property type="match status" value="1"/>
</dbReference>
<evidence type="ECO:0000313" key="5">
    <source>
        <dbReference type="Proteomes" id="UP000005222"/>
    </source>
</evidence>
<dbReference type="InParanoid" id="G8Y8U4"/>
<feature type="region of interest" description="Disordered" evidence="1">
    <location>
        <begin position="56"/>
        <end position="213"/>
    </location>
</feature>
<dbReference type="PROSITE" id="PS50086">
    <property type="entry name" value="TBC_RABGAP"/>
    <property type="match status" value="1"/>
</dbReference>
<feature type="compositionally biased region" description="Low complexity" evidence="1">
    <location>
        <begin position="134"/>
        <end position="147"/>
    </location>
</feature>
<dbReference type="SMART" id="SM00164">
    <property type="entry name" value="TBC"/>
    <property type="match status" value="1"/>
</dbReference>
<evidence type="ECO:0000313" key="3">
    <source>
        <dbReference type="EMBL" id="CCE83858.1"/>
    </source>
</evidence>
<reference evidence="3" key="1">
    <citation type="submission" date="2011-10" db="EMBL/GenBank/DDBJ databases">
        <authorList>
            <person name="Genoscope - CEA"/>
        </authorList>
    </citation>
    <scope>NUCLEOTIDE SEQUENCE</scope>
</reference>
<dbReference type="InterPro" id="IPR000195">
    <property type="entry name" value="Rab-GAP-TBC_dom"/>
</dbReference>
<dbReference type="Gene3D" id="1.10.472.80">
    <property type="entry name" value="Ypt/Rab-GAP domain of gyp1p, domain 3"/>
    <property type="match status" value="1"/>
</dbReference>
<reference evidence="5" key="2">
    <citation type="journal article" date="2012" name="G3 (Bethesda)">
        <title>Pichia sorbitophila, an interspecies yeast hybrid reveals early steps of genome resolution following polyploidization.</title>
        <authorList>
            <person name="Leh Louis V."/>
            <person name="Despons L."/>
            <person name="Friedrich A."/>
            <person name="Martin T."/>
            <person name="Durrens P."/>
            <person name="Casaregola S."/>
            <person name="Neuveglise C."/>
            <person name="Fairhead C."/>
            <person name="Marck C."/>
            <person name="Cruz J.A."/>
            <person name="Straub M.L."/>
            <person name="Kugler V."/>
            <person name="Sacerdot C."/>
            <person name="Uzunov Z."/>
            <person name="Thierry A."/>
            <person name="Weiss S."/>
            <person name="Bleykasten C."/>
            <person name="De Montigny J."/>
            <person name="Jacques N."/>
            <person name="Jung P."/>
            <person name="Lemaire M."/>
            <person name="Mallet S."/>
            <person name="Morel G."/>
            <person name="Richard G.F."/>
            <person name="Sarkar A."/>
            <person name="Savel G."/>
            <person name="Schacherer J."/>
            <person name="Seret M.L."/>
            <person name="Talla E."/>
            <person name="Samson G."/>
            <person name="Jubin C."/>
            <person name="Poulain J."/>
            <person name="Vacherie B."/>
            <person name="Barbe V."/>
            <person name="Pelletier E."/>
            <person name="Sherman D.J."/>
            <person name="Westhof E."/>
            <person name="Weissenbach J."/>
            <person name="Baret P.V."/>
            <person name="Wincker P."/>
            <person name="Gaillardin C."/>
            <person name="Dujon B."/>
            <person name="Souciet J.L."/>
        </authorList>
    </citation>
    <scope>NUCLEOTIDE SEQUENCE [LARGE SCALE GENOMIC DNA]</scope>
    <source>
        <strain evidence="5">ATCC MYA-4447 / BCRC 22081 / CBS 7064 / NBRC 10061 / NRRL Y-12695</strain>
    </source>
</reference>
<dbReference type="FunCoup" id="G8Y8U4">
    <property type="interactions" value="1772"/>
</dbReference>
<evidence type="ECO:0000313" key="4">
    <source>
        <dbReference type="EMBL" id="CCE84889.1"/>
    </source>
</evidence>
<protein>
    <submittedName>
        <fullName evidence="3">Piso0_004448 protein</fullName>
    </submittedName>
</protein>
<dbReference type="OrthoDB" id="26371at2759"/>
<dbReference type="Proteomes" id="UP000005222">
    <property type="component" value="Chromosome L"/>
</dbReference>
<dbReference type="eggNOG" id="KOG1092">
    <property type="taxonomic scope" value="Eukaryota"/>
</dbReference>
<keyword evidence="5" id="KW-1185">Reference proteome</keyword>
<dbReference type="PANTHER" id="PTHR22957">
    <property type="entry name" value="TBC1 DOMAIN FAMILY MEMBER GTPASE-ACTIVATING PROTEIN"/>
    <property type="match status" value="1"/>
</dbReference>
<dbReference type="Gene3D" id="1.10.8.270">
    <property type="entry name" value="putative rabgap domain of human tbc1 domain family member 14 like domains"/>
    <property type="match status" value="1"/>
</dbReference>
<accession>G8Y8U4</accession>
<dbReference type="EMBL" id="FO082048">
    <property type="protein sequence ID" value="CCE84889.1"/>
    <property type="molecule type" value="Genomic_DNA"/>
</dbReference>
<feature type="compositionally biased region" description="Low complexity" evidence="1">
    <location>
        <begin position="350"/>
        <end position="366"/>
    </location>
</feature>
<dbReference type="STRING" id="559304.G8Y8U4"/>
<dbReference type="HOGENOM" id="CLU_018687_4_1_1"/>
<dbReference type="Pfam" id="PF00566">
    <property type="entry name" value="RabGAP-TBC"/>
    <property type="match status" value="1"/>
</dbReference>
<evidence type="ECO:0000256" key="1">
    <source>
        <dbReference type="SAM" id="MobiDB-lite"/>
    </source>
</evidence>
<dbReference type="AlphaFoldDB" id="G8Y8U4"/>
<feature type="region of interest" description="Disordered" evidence="1">
    <location>
        <begin position="345"/>
        <end position="366"/>
    </location>
</feature>
<feature type="compositionally biased region" description="Polar residues" evidence="1">
    <location>
        <begin position="112"/>
        <end position="133"/>
    </location>
</feature>
<dbReference type="EMBL" id="FO082049">
    <property type="protein sequence ID" value="CCE83858.1"/>
    <property type="molecule type" value="Genomic_DNA"/>
</dbReference>
<feature type="compositionally biased region" description="Basic and acidic residues" evidence="1">
    <location>
        <begin position="91"/>
        <end position="100"/>
    </location>
</feature>
<dbReference type="FunFam" id="1.10.472.80:FF:000001">
    <property type="entry name" value="TBC1 domain family member 22B"/>
    <property type="match status" value="1"/>
</dbReference>
<evidence type="ECO:0000259" key="2">
    <source>
        <dbReference type="PROSITE" id="PS50086"/>
    </source>
</evidence>
<sequence length="658" mass="74470">MIAKGAERRIIQDQETMGKKKQEMSQTYNSSNNEFIFGENGGKGKNLTSFLKNFSLSDSSSSSATKSKSNDHIREANSNIYGNLSYGVASPKDEARRSGELGRTPKRVPIQKSYTSPLGASFSHLTNSSQESVGTKSTAGASSSKTSPYYSLAVQGGSSSRGGRRIHSHGRPSYTDLDDDWDADLKEISAPAESKNSGRGEKSSIENTANASSSSLSLQASPVLDSLYPDLTASVMNNPSNSNVANKNESFDYADLQARQEVYKLNQLAMKYNKFSKILTNGGNNVDISELRKLSWNGILPELRAITWQILLGYLPTNKYRQASTLKRKRQEYIEGLEAVSSQVNFADDSPSNNSTSSLRSTNANNNANKDRQLYHQIKIDVKRTNPSVKLYSLPETQQSLKKVLFLWAVRHPASGYVQGINDLCTPFFQIFLANYIWQLQKYVSSGKDLSNSEEKDLFIPGILDDEDEKERQLLEDPELVNYNINNIDMSRISPRVMSIIEADTYWCLSKLLETITENYIHEQPGIIRQVNELRILISKIDIDLLRHLDNEQVEFIQFSFRWMNCLLMRELSLNLIIRMWDTYLSETPLGFSNFHIYTCAAFLIKFSNDLKNMHFQDILLFLQNPPTQQWTEKDIEMMLSEAFIWQSLYKNASAHLR</sequence>